<dbReference type="CDD" id="cd12912">
    <property type="entry name" value="PDC2_MCP_like"/>
    <property type="match status" value="1"/>
</dbReference>
<keyword evidence="4" id="KW-1003">Cell membrane</keyword>
<dbReference type="InterPro" id="IPR003594">
    <property type="entry name" value="HATPase_dom"/>
</dbReference>
<dbReference type="PANTHER" id="PTHR43065">
    <property type="entry name" value="SENSOR HISTIDINE KINASE"/>
    <property type="match status" value="1"/>
</dbReference>
<dbReference type="SMART" id="SM00304">
    <property type="entry name" value="HAMP"/>
    <property type="match status" value="1"/>
</dbReference>
<dbReference type="InterPro" id="IPR013656">
    <property type="entry name" value="PAS_4"/>
</dbReference>
<dbReference type="GO" id="GO:0000155">
    <property type="term" value="F:phosphorelay sensor kinase activity"/>
    <property type="evidence" value="ECO:0007669"/>
    <property type="project" value="InterPro"/>
</dbReference>
<protein>
    <recommendedName>
        <fullName evidence="3">histidine kinase</fullName>
        <ecNumber evidence="3">2.7.13.3</ecNumber>
    </recommendedName>
</protein>
<dbReference type="InterPro" id="IPR035965">
    <property type="entry name" value="PAS-like_dom_sf"/>
</dbReference>
<dbReference type="SUPFAM" id="SSF55785">
    <property type="entry name" value="PYP-like sensor domain (PAS domain)"/>
    <property type="match status" value="1"/>
</dbReference>
<dbReference type="CDD" id="cd06225">
    <property type="entry name" value="HAMP"/>
    <property type="match status" value="1"/>
</dbReference>
<accession>A0A1H9CJK8</accession>
<dbReference type="SMART" id="SM00387">
    <property type="entry name" value="HATPase_c"/>
    <property type="match status" value="1"/>
</dbReference>
<dbReference type="SMART" id="SM00388">
    <property type="entry name" value="HisKA"/>
    <property type="match status" value="1"/>
</dbReference>
<dbReference type="Pfam" id="PF00672">
    <property type="entry name" value="HAMP"/>
    <property type="match status" value="1"/>
</dbReference>
<evidence type="ECO:0000259" key="13">
    <source>
        <dbReference type="PROSITE" id="PS50109"/>
    </source>
</evidence>
<evidence type="ECO:0000256" key="10">
    <source>
        <dbReference type="ARBA" id="ARBA00023136"/>
    </source>
</evidence>
<reference evidence="17" key="1">
    <citation type="submission" date="2016-10" db="EMBL/GenBank/DDBJ databases">
        <authorList>
            <person name="Varghese N."/>
            <person name="Submissions S."/>
        </authorList>
    </citation>
    <scope>NUCLEOTIDE SEQUENCE [LARGE SCALE GENOMIC DNA]</scope>
    <source>
        <strain evidence="17">DSM 18887</strain>
    </source>
</reference>
<evidence type="ECO:0000256" key="3">
    <source>
        <dbReference type="ARBA" id="ARBA00012438"/>
    </source>
</evidence>
<dbReference type="InterPro" id="IPR036890">
    <property type="entry name" value="HATPase_C_sf"/>
</dbReference>
<dbReference type="InterPro" id="IPR001789">
    <property type="entry name" value="Sig_transdc_resp-reg_receiver"/>
</dbReference>
<dbReference type="Pfam" id="PF08269">
    <property type="entry name" value="dCache_2"/>
    <property type="match status" value="1"/>
</dbReference>
<evidence type="ECO:0000256" key="4">
    <source>
        <dbReference type="ARBA" id="ARBA00022475"/>
    </source>
</evidence>
<keyword evidence="8" id="KW-0418">Kinase</keyword>
<keyword evidence="10 12" id="KW-0472">Membrane</keyword>
<organism evidence="16 17">
    <name type="scientific">Amphritea atlantica</name>
    <dbReference type="NCBI Taxonomy" id="355243"/>
    <lineage>
        <taxon>Bacteria</taxon>
        <taxon>Pseudomonadati</taxon>
        <taxon>Pseudomonadota</taxon>
        <taxon>Gammaproteobacteria</taxon>
        <taxon>Oceanospirillales</taxon>
        <taxon>Oceanospirillaceae</taxon>
        <taxon>Amphritea</taxon>
    </lineage>
</organism>
<dbReference type="GO" id="GO:0005886">
    <property type="term" value="C:plasma membrane"/>
    <property type="evidence" value="ECO:0007669"/>
    <property type="project" value="UniProtKB-SubCell"/>
</dbReference>
<feature type="domain" description="HAMP" evidence="15">
    <location>
        <begin position="355"/>
        <end position="407"/>
    </location>
</feature>
<dbReference type="Gene3D" id="3.40.50.2300">
    <property type="match status" value="1"/>
</dbReference>
<dbReference type="PROSITE" id="PS50885">
    <property type="entry name" value="HAMP"/>
    <property type="match status" value="1"/>
</dbReference>
<proteinExistence type="predicted"/>
<feature type="transmembrane region" description="Helical" evidence="12">
    <location>
        <begin position="335"/>
        <end position="357"/>
    </location>
</feature>
<sequence length="947" mass="106413">MQRFFVTLLIIISMIFITVYFYSVPVIKKKVFEIERNSSAIALNSVFSLANKMYADTKKYRSQALESHKKRLRTVVDLADSFFDSAVAEARRNGLSEKQARQVAFEQLRSFKYGDNDYIWIADQHGILLSHPDPRYQGKDTATLHSQEGDSEVRAVIDLALRQGEGFYQYKWNRLDSEKPLDKVSFVKNFPDKGFVIGSGVYLDDLDADIEQIRNEALIELREGIRDIKIASTGYLFVFDASTNMLIHPNSNIAGKNFLKLTNPVTGNSIAEDLIQVADTGKELYYKWDRPDDPGNYSYEKLSLVRYLPGFDWYICSSVYVDELRSSAELLTERIITIAVIALFVALLLMLLFSQWITQPIKRLADTAVRVSEGELSAKSGIRRDDEVGLLAYTFDTMVERLRDSIKNLDSKVEQRTHALAEKNQQLIIASESMASAKEALAQSEQRQRQILDALPAQIAYLDTCLNILFVNRVFAETYHQDKASMINKPLQQAIGETCFNHIQWQLQSALRGQQTAGEYTEPLQQRQVICKRTLIPCFNPDNKVNGILILTFDITSEKDAERQLNEAQRMNAVGQMAGGLAHDFNNLLTIILGNLHSVGDRYSGDDQLQRYLEPAIRATRRGADITSRLLSFSRRQPLSPTLINIGQMLKDSLELLSSSLPDNITIRINNTPSELQPFADPGRLEDALVNLVFNARDAMPEGGEISFTTQSIAVQHRLIMDELVTPGNYCEICISDTGTGFSDQALQQCFEPFFTSKSNGAGSGLGLSMVYGFVKQSKGYISIQNAAHRGATITLLLPAKAAREERLNDHPGAQENTLKQEGKLVCLVEDDPDVRSVVRQQLIDLGFDVIDTHSAEEARRLIPLLPELHALVSDVMLPGNLNGIELADWLHQQHNRCRIILISGYSYQQSGDKPINPAFLLLSKPFGIAELKKAFHDSEKRYAGLD</sequence>
<keyword evidence="6" id="KW-0808">Transferase</keyword>
<dbReference type="SUPFAM" id="SSF55874">
    <property type="entry name" value="ATPase domain of HSP90 chaperone/DNA topoisomerase II/histidine kinase"/>
    <property type="match status" value="1"/>
</dbReference>
<keyword evidence="5 11" id="KW-0597">Phosphoprotein</keyword>
<evidence type="ECO:0000313" key="16">
    <source>
        <dbReference type="EMBL" id="SEQ01400.1"/>
    </source>
</evidence>
<dbReference type="AlphaFoldDB" id="A0A1H9CJK8"/>
<dbReference type="SUPFAM" id="SSF52172">
    <property type="entry name" value="CheY-like"/>
    <property type="match status" value="1"/>
</dbReference>
<dbReference type="Pfam" id="PF08448">
    <property type="entry name" value="PAS_4"/>
    <property type="match status" value="1"/>
</dbReference>
<gene>
    <name evidence="16" type="ORF">SAMN03080615_00017</name>
</gene>
<dbReference type="InterPro" id="IPR003660">
    <property type="entry name" value="HAMP_dom"/>
</dbReference>
<dbReference type="SMART" id="SM01049">
    <property type="entry name" value="Cache_2"/>
    <property type="match status" value="2"/>
</dbReference>
<dbReference type="NCBIfam" id="TIGR00229">
    <property type="entry name" value="sensory_box"/>
    <property type="match status" value="1"/>
</dbReference>
<dbReference type="InterPro" id="IPR033480">
    <property type="entry name" value="sCache_2"/>
</dbReference>
<dbReference type="EC" id="2.7.13.3" evidence="3"/>
<dbReference type="InterPro" id="IPR036097">
    <property type="entry name" value="HisK_dim/P_sf"/>
</dbReference>
<keyword evidence="7 12" id="KW-0812">Transmembrane</keyword>
<evidence type="ECO:0000256" key="12">
    <source>
        <dbReference type="SAM" id="Phobius"/>
    </source>
</evidence>
<dbReference type="Pfam" id="PF02518">
    <property type="entry name" value="HATPase_c"/>
    <property type="match status" value="1"/>
</dbReference>
<dbReference type="STRING" id="355243.SAMN03080615_00017"/>
<dbReference type="InterPro" id="IPR004010">
    <property type="entry name" value="Double_Cache_2"/>
</dbReference>
<dbReference type="InterPro" id="IPR004358">
    <property type="entry name" value="Sig_transdc_His_kin-like_C"/>
</dbReference>
<dbReference type="InterPro" id="IPR005467">
    <property type="entry name" value="His_kinase_dom"/>
</dbReference>
<evidence type="ECO:0000256" key="8">
    <source>
        <dbReference type="ARBA" id="ARBA00022777"/>
    </source>
</evidence>
<dbReference type="Proteomes" id="UP000198749">
    <property type="component" value="Unassembled WGS sequence"/>
</dbReference>
<dbReference type="CDD" id="cd00082">
    <property type="entry name" value="HisKA"/>
    <property type="match status" value="1"/>
</dbReference>
<evidence type="ECO:0000259" key="14">
    <source>
        <dbReference type="PROSITE" id="PS50110"/>
    </source>
</evidence>
<comment type="catalytic activity">
    <reaction evidence="1">
        <text>ATP + protein L-histidine = ADP + protein N-phospho-L-histidine.</text>
        <dbReference type="EC" id="2.7.13.3"/>
    </reaction>
</comment>
<dbReference type="PANTHER" id="PTHR43065:SF42">
    <property type="entry name" value="TWO-COMPONENT SENSOR PPRA"/>
    <property type="match status" value="1"/>
</dbReference>
<dbReference type="SMART" id="SM00448">
    <property type="entry name" value="REC"/>
    <property type="match status" value="1"/>
</dbReference>
<dbReference type="Gene3D" id="1.10.287.130">
    <property type="match status" value="1"/>
</dbReference>
<dbReference type="Pfam" id="PF00072">
    <property type="entry name" value="Response_reg"/>
    <property type="match status" value="1"/>
</dbReference>
<dbReference type="InterPro" id="IPR011006">
    <property type="entry name" value="CheY-like_superfamily"/>
</dbReference>
<evidence type="ECO:0000259" key="15">
    <source>
        <dbReference type="PROSITE" id="PS50885"/>
    </source>
</evidence>
<dbReference type="PRINTS" id="PR00344">
    <property type="entry name" value="BCTRLSENSOR"/>
</dbReference>
<evidence type="ECO:0000256" key="9">
    <source>
        <dbReference type="ARBA" id="ARBA00022989"/>
    </source>
</evidence>
<name>A0A1H9CJK8_9GAMM</name>
<dbReference type="Pfam" id="PF00512">
    <property type="entry name" value="HisKA"/>
    <property type="match status" value="1"/>
</dbReference>
<evidence type="ECO:0000256" key="7">
    <source>
        <dbReference type="ARBA" id="ARBA00022692"/>
    </source>
</evidence>
<dbReference type="SUPFAM" id="SSF47384">
    <property type="entry name" value="Homodimeric domain of signal transducing histidine kinase"/>
    <property type="match status" value="1"/>
</dbReference>
<evidence type="ECO:0000256" key="11">
    <source>
        <dbReference type="PROSITE-ProRule" id="PRU00169"/>
    </source>
</evidence>
<dbReference type="PROSITE" id="PS50110">
    <property type="entry name" value="RESPONSE_REGULATORY"/>
    <property type="match status" value="1"/>
</dbReference>
<evidence type="ECO:0000256" key="6">
    <source>
        <dbReference type="ARBA" id="ARBA00022679"/>
    </source>
</evidence>
<evidence type="ECO:0000256" key="1">
    <source>
        <dbReference type="ARBA" id="ARBA00000085"/>
    </source>
</evidence>
<keyword evidence="9 12" id="KW-1133">Transmembrane helix</keyword>
<evidence type="ECO:0000256" key="2">
    <source>
        <dbReference type="ARBA" id="ARBA00004651"/>
    </source>
</evidence>
<dbReference type="SUPFAM" id="SSF158472">
    <property type="entry name" value="HAMP domain-like"/>
    <property type="match status" value="1"/>
</dbReference>
<dbReference type="Gene3D" id="3.30.450.20">
    <property type="entry name" value="PAS domain"/>
    <property type="match status" value="3"/>
</dbReference>
<dbReference type="PROSITE" id="PS50109">
    <property type="entry name" value="HIS_KIN"/>
    <property type="match status" value="1"/>
</dbReference>
<dbReference type="RefSeq" id="WP_091352295.1">
    <property type="nucleotide sequence ID" value="NZ_FOGB01000001.1"/>
</dbReference>
<dbReference type="InterPro" id="IPR000014">
    <property type="entry name" value="PAS"/>
</dbReference>
<dbReference type="InterPro" id="IPR003661">
    <property type="entry name" value="HisK_dim/P_dom"/>
</dbReference>
<dbReference type="OrthoDB" id="9772100at2"/>
<evidence type="ECO:0000313" key="17">
    <source>
        <dbReference type="Proteomes" id="UP000198749"/>
    </source>
</evidence>
<feature type="modified residue" description="4-aspartylphosphate" evidence="11">
    <location>
        <position position="875"/>
    </location>
</feature>
<comment type="subcellular location">
    <subcellularLocation>
        <location evidence="2">Cell membrane</location>
        <topology evidence="2">Multi-pass membrane protein</topology>
    </subcellularLocation>
</comment>
<feature type="domain" description="Response regulatory" evidence="14">
    <location>
        <begin position="825"/>
        <end position="940"/>
    </location>
</feature>
<dbReference type="Gene3D" id="6.10.340.10">
    <property type="match status" value="1"/>
</dbReference>
<feature type="domain" description="Histidine kinase" evidence="13">
    <location>
        <begin position="580"/>
        <end position="802"/>
    </location>
</feature>
<evidence type="ECO:0000256" key="5">
    <source>
        <dbReference type="ARBA" id="ARBA00022553"/>
    </source>
</evidence>
<keyword evidence="17" id="KW-1185">Reference proteome</keyword>
<feature type="transmembrane region" description="Helical" evidence="12">
    <location>
        <begin position="6"/>
        <end position="27"/>
    </location>
</feature>
<dbReference type="Gene3D" id="3.30.565.10">
    <property type="entry name" value="Histidine kinase-like ATPase, C-terminal domain"/>
    <property type="match status" value="1"/>
</dbReference>
<dbReference type="EMBL" id="FOGB01000001">
    <property type="protein sequence ID" value="SEQ01400.1"/>
    <property type="molecule type" value="Genomic_DNA"/>
</dbReference>